<evidence type="ECO:0000259" key="10">
    <source>
        <dbReference type="Pfam" id="PF20258"/>
    </source>
</evidence>
<keyword evidence="1 9" id="KW-0820">tRNA-binding</keyword>
<feature type="disulfide bond" description="Alternate" evidence="9">
    <location>
        <begin position="93"/>
        <end position="190"/>
    </location>
</feature>
<evidence type="ECO:0000256" key="1">
    <source>
        <dbReference type="ARBA" id="ARBA00022555"/>
    </source>
</evidence>
<dbReference type="Proteomes" id="UP000185093">
    <property type="component" value="Unassembled WGS sequence"/>
</dbReference>
<evidence type="ECO:0000256" key="8">
    <source>
        <dbReference type="ARBA" id="ARBA00051542"/>
    </source>
</evidence>
<dbReference type="InterPro" id="IPR014729">
    <property type="entry name" value="Rossmann-like_a/b/a_fold"/>
</dbReference>
<feature type="site" description="Interaction with tRNA" evidence="9">
    <location>
        <position position="326"/>
    </location>
</feature>
<dbReference type="PANTHER" id="PTHR11933">
    <property type="entry name" value="TRNA 5-METHYLAMINOMETHYL-2-THIOURIDYLATE -METHYLTRANSFERASE"/>
    <property type="match status" value="1"/>
</dbReference>
<feature type="region of interest" description="Interaction with tRNA" evidence="9">
    <location>
        <begin position="292"/>
        <end position="293"/>
    </location>
</feature>
<comment type="caution">
    <text evidence="12">The sequence shown here is derived from an EMBL/GenBank/DDBJ whole genome shotgun (WGS) entry which is preliminary data.</text>
</comment>
<dbReference type="Pfam" id="PF20259">
    <property type="entry name" value="tRNA_Me_trans_M"/>
    <property type="match status" value="1"/>
</dbReference>
<proteinExistence type="inferred from homology"/>
<evidence type="ECO:0000256" key="7">
    <source>
        <dbReference type="ARBA" id="ARBA00023157"/>
    </source>
</evidence>
<comment type="similarity">
    <text evidence="9">Belongs to the MnmA/TRMU family.</text>
</comment>
<feature type="active site" description="Cysteine persulfide intermediate" evidence="9">
    <location>
        <position position="190"/>
    </location>
</feature>
<keyword evidence="5 9" id="KW-0067">ATP-binding</keyword>
<evidence type="ECO:0000256" key="2">
    <source>
        <dbReference type="ARBA" id="ARBA00022679"/>
    </source>
</evidence>
<keyword evidence="4 9" id="KW-0547">Nucleotide-binding</keyword>
<evidence type="ECO:0000256" key="9">
    <source>
        <dbReference type="HAMAP-Rule" id="MF_00144"/>
    </source>
</evidence>
<dbReference type="Gene3D" id="2.30.30.280">
    <property type="entry name" value="Adenine nucleotide alpha hydrolases-like domains"/>
    <property type="match status" value="1"/>
</dbReference>
<name>A0ABY1JB02_9BACT</name>
<evidence type="ECO:0000313" key="12">
    <source>
        <dbReference type="EMBL" id="SIN62974.1"/>
    </source>
</evidence>
<gene>
    <name evidence="9" type="primary">mnmA</name>
    <name evidence="12" type="ORF">SAMN05444368_0290</name>
</gene>
<dbReference type="Gene3D" id="3.40.50.620">
    <property type="entry name" value="HUPs"/>
    <property type="match status" value="1"/>
</dbReference>
<dbReference type="InterPro" id="IPR046885">
    <property type="entry name" value="MnmA-like_C"/>
</dbReference>
<feature type="domain" description="tRNA-specific 2-thiouridylase MnmA-like central" evidence="11">
    <location>
        <begin position="199"/>
        <end position="261"/>
    </location>
</feature>
<comment type="catalytic activity">
    <reaction evidence="8 9">
        <text>S-sulfanyl-L-cysteinyl-[protein] + uridine(34) in tRNA + AH2 + ATP = 2-thiouridine(34) in tRNA + L-cysteinyl-[protein] + A + AMP + diphosphate + H(+)</text>
        <dbReference type="Rhea" id="RHEA:47032"/>
        <dbReference type="Rhea" id="RHEA-COMP:10131"/>
        <dbReference type="Rhea" id="RHEA-COMP:11726"/>
        <dbReference type="Rhea" id="RHEA-COMP:11727"/>
        <dbReference type="Rhea" id="RHEA-COMP:11728"/>
        <dbReference type="ChEBI" id="CHEBI:13193"/>
        <dbReference type="ChEBI" id="CHEBI:15378"/>
        <dbReference type="ChEBI" id="CHEBI:17499"/>
        <dbReference type="ChEBI" id="CHEBI:29950"/>
        <dbReference type="ChEBI" id="CHEBI:30616"/>
        <dbReference type="ChEBI" id="CHEBI:33019"/>
        <dbReference type="ChEBI" id="CHEBI:61963"/>
        <dbReference type="ChEBI" id="CHEBI:65315"/>
        <dbReference type="ChEBI" id="CHEBI:87170"/>
        <dbReference type="ChEBI" id="CHEBI:456215"/>
        <dbReference type="EC" id="2.8.1.13"/>
    </reaction>
</comment>
<comment type="function">
    <text evidence="9">Catalyzes the 2-thiolation of uridine at the wobble position (U34) of tRNA, leading to the formation of s(2)U34.</text>
</comment>
<feature type="binding site" evidence="9">
    <location>
        <position position="36"/>
    </location>
    <ligand>
        <name>ATP</name>
        <dbReference type="ChEBI" id="CHEBI:30616"/>
    </ligand>
</feature>
<feature type="binding site" evidence="9">
    <location>
        <begin position="10"/>
        <end position="17"/>
    </location>
    <ligand>
        <name>ATP</name>
        <dbReference type="ChEBI" id="CHEBI:30616"/>
    </ligand>
</feature>
<dbReference type="SUPFAM" id="SSF52402">
    <property type="entry name" value="Adenine nucleotide alpha hydrolases-like"/>
    <property type="match status" value="1"/>
</dbReference>
<protein>
    <recommendedName>
        <fullName evidence="9">tRNA-specific 2-thiouridylase MnmA</fullName>
        <ecNumber evidence="9">2.8.1.13</ecNumber>
    </recommendedName>
</protein>
<feature type="region of interest" description="Interaction with tRNA" evidence="9">
    <location>
        <begin position="139"/>
        <end position="141"/>
    </location>
</feature>
<feature type="active site" description="Nucleophile" evidence="9">
    <location>
        <position position="93"/>
    </location>
</feature>
<organism evidence="12 13">
    <name type="scientific">Acetomicrobium flavidum</name>
    <dbReference type="NCBI Taxonomy" id="49896"/>
    <lineage>
        <taxon>Bacteria</taxon>
        <taxon>Thermotogati</taxon>
        <taxon>Synergistota</taxon>
        <taxon>Synergistia</taxon>
        <taxon>Synergistales</taxon>
        <taxon>Acetomicrobiaceae</taxon>
        <taxon>Acetomicrobium</taxon>
    </lineage>
</organism>
<dbReference type="EMBL" id="FSQZ01000001">
    <property type="protein sequence ID" value="SIN62974.1"/>
    <property type="molecule type" value="Genomic_DNA"/>
</dbReference>
<accession>A0ABY1JB02</accession>
<reference evidence="12 13" key="1">
    <citation type="submission" date="2016-11" db="EMBL/GenBank/DDBJ databases">
        <authorList>
            <person name="Varghese N."/>
            <person name="Submissions S."/>
        </authorList>
    </citation>
    <scope>NUCLEOTIDE SEQUENCE [LARGE SCALE GENOMIC DNA]</scope>
    <source>
        <strain evidence="12 13">DSM 20664</strain>
    </source>
</reference>
<keyword evidence="13" id="KW-1185">Reference proteome</keyword>
<dbReference type="PANTHER" id="PTHR11933:SF5">
    <property type="entry name" value="MITOCHONDRIAL TRNA-SPECIFIC 2-THIOURIDYLASE 1"/>
    <property type="match status" value="1"/>
</dbReference>
<dbReference type="HAMAP" id="MF_00144">
    <property type="entry name" value="tRNA_thiouridyl_MnmA"/>
    <property type="match status" value="1"/>
</dbReference>
<comment type="subcellular location">
    <subcellularLocation>
        <location evidence="9">Cytoplasm</location>
    </subcellularLocation>
</comment>
<evidence type="ECO:0000256" key="5">
    <source>
        <dbReference type="ARBA" id="ARBA00022840"/>
    </source>
</evidence>
<dbReference type="InterPro" id="IPR023382">
    <property type="entry name" value="MnmA-like_central_sf"/>
</dbReference>
<sequence length="347" mass="39054">MIVNLKVIVAMSGGIDSSFALWLLLKQGYDAIGCYLLMSDGHEEDMKRAQEICDRLGVSFNVVDVKDRFSNEVIKPFIRSYSKGVTPNPCIFCNPGVKFKVLFEMLEKFDADILATGHYARIVKSDLTYNIVRGKDLKKEQSYVLYRLKKEWLNRIIFPLGDWTKDEVKAKAREIFGEVFRDVPESADLCFLGEKEKFKDFIATNAQATKGPIISTKGDLLGYHDGLVFYTVGQREGLGLSNGPWYVLEIRAQDNTLVVGRKADLYKRTIICIHPHWLERPMVGATYAAQHRYKAIPKTVMLTSLDEGEFVAEAIESPFWGVAPGQSLVLYDGEIVVGGGIIASFER</sequence>
<evidence type="ECO:0000259" key="11">
    <source>
        <dbReference type="Pfam" id="PF20259"/>
    </source>
</evidence>
<feature type="binding site" evidence="9">
    <location>
        <position position="117"/>
    </location>
    <ligand>
        <name>ATP</name>
        <dbReference type="ChEBI" id="CHEBI:30616"/>
    </ligand>
</feature>
<keyword evidence="3 9" id="KW-0819">tRNA processing</keyword>
<evidence type="ECO:0000256" key="3">
    <source>
        <dbReference type="ARBA" id="ARBA00022694"/>
    </source>
</evidence>
<keyword evidence="7 9" id="KW-1015">Disulfide bond</keyword>
<evidence type="ECO:0000256" key="6">
    <source>
        <dbReference type="ARBA" id="ARBA00022884"/>
    </source>
</evidence>
<keyword evidence="9" id="KW-0963">Cytoplasm</keyword>
<evidence type="ECO:0000313" key="13">
    <source>
        <dbReference type="Proteomes" id="UP000185093"/>
    </source>
</evidence>
<feature type="site" description="Interaction with tRNA" evidence="9">
    <location>
        <position position="118"/>
    </location>
</feature>
<dbReference type="NCBIfam" id="NF001138">
    <property type="entry name" value="PRK00143.1"/>
    <property type="match status" value="1"/>
</dbReference>
<keyword evidence="2 9" id="KW-0808">Transferase</keyword>
<dbReference type="NCBIfam" id="TIGR00420">
    <property type="entry name" value="trmU"/>
    <property type="match status" value="1"/>
</dbReference>
<dbReference type="Pfam" id="PF03054">
    <property type="entry name" value="tRNA_Me_trans"/>
    <property type="match status" value="1"/>
</dbReference>
<keyword evidence="6 9" id="KW-0694">RNA-binding</keyword>
<dbReference type="Pfam" id="PF20258">
    <property type="entry name" value="tRNA_Me_trans_C"/>
    <property type="match status" value="1"/>
</dbReference>
<dbReference type="Gene3D" id="2.40.30.10">
    <property type="entry name" value="Translation factors"/>
    <property type="match status" value="1"/>
</dbReference>
<feature type="domain" description="tRNA-specific 2-thiouridylase MnmA-like C-terminal" evidence="10">
    <location>
        <begin position="268"/>
        <end position="342"/>
    </location>
</feature>
<dbReference type="EC" id="2.8.1.13" evidence="9"/>
<dbReference type="InterPro" id="IPR004506">
    <property type="entry name" value="MnmA-like"/>
</dbReference>
<comment type="caution">
    <text evidence="9">Lacks conserved residue(s) required for the propagation of feature annotation.</text>
</comment>
<evidence type="ECO:0000256" key="4">
    <source>
        <dbReference type="ARBA" id="ARBA00022741"/>
    </source>
</evidence>
<dbReference type="RefSeq" id="WP_084532142.1">
    <property type="nucleotide sequence ID" value="NZ_FSQZ01000001.1"/>
</dbReference>
<dbReference type="InterPro" id="IPR046884">
    <property type="entry name" value="MnmA-like_central"/>
</dbReference>
<dbReference type="CDD" id="cd01998">
    <property type="entry name" value="MnmA_TRMU-like"/>
    <property type="match status" value="1"/>
</dbReference>